<evidence type="ECO:0008006" key="13">
    <source>
        <dbReference type="Google" id="ProtNLM"/>
    </source>
</evidence>
<dbReference type="Proteomes" id="UP000000305">
    <property type="component" value="Unassembled WGS sequence"/>
</dbReference>
<comment type="subcellular location">
    <subcellularLocation>
        <location evidence="1">Nucleus membrane</location>
        <topology evidence="1">Multi-pass membrane protein</topology>
    </subcellularLocation>
    <subcellularLocation>
        <location evidence="2">Rough endoplasmic reticulum membrane</location>
        <topology evidence="2">Multi-pass membrane protein</topology>
    </subcellularLocation>
</comment>
<evidence type="ECO:0000256" key="3">
    <source>
        <dbReference type="ARBA" id="ARBA00022692"/>
    </source>
</evidence>
<feature type="region of interest" description="Disordered" evidence="9">
    <location>
        <begin position="201"/>
        <end position="233"/>
    </location>
</feature>
<dbReference type="OrthoDB" id="10071111at2759"/>
<keyword evidence="5 10" id="KW-1133">Transmembrane helix</keyword>
<dbReference type="HOGENOM" id="CLU_012823_1_0_1"/>
<keyword evidence="6 10" id="KW-0472">Membrane</keyword>
<dbReference type="OMA" id="QLEIAQX"/>
<dbReference type="FunCoup" id="E9GXK8">
    <property type="interactions" value="1320"/>
</dbReference>
<name>E9GXK8_DAPPU</name>
<protein>
    <recommendedName>
        <fullName evidence="13">Macoilin</fullName>
    </recommendedName>
</protein>
<dbReference type="GO" id="GO:0030867">
    <property type="term" value="C:rough endoplasmic reticulum membrane"/>
    <property type="evidence" value="ECO:0000318"/>
    <property type="project" value="GO_Central"/>
</dbReference>
<evidence type="ECO:0000313" key="11">
    <source>
        <dbReference type="EMBL" id="EFX75672.1"/>
    </source>
</evidence>
<keyword evidence="4" id="KW-0256">Endoplasmic reticulum</keyword>
<evidence type="ECO:0000313" key="12">
    <source>
        <dbReference type="Proteomes" id="UP000000305"/>
    </source>
</evidence>
<dbReference type="GO" id="GO:0031965">
    <property type="term" value="C:nuclear membrane"/>
    <property type="evidence" value="ECO:0000318"/>
    <property type="project" value="GO_Central"/>
</dbReference>
<feature type="transmembrane region" description="Helical" evidence="10">
    <location>
        <begin position="40"/>
        <end position="61"/>
    </location>
</feature>
<feature type="compositionally biased region" description="Polar residues" evidence="9">
    <location>
        <begin position="212"/>
        <end position="227"/>
    </location>
</feature>
<feature type="coiled-coil region" evidence="8">
    <location>
        <begin position="359"/>
        <end position="420"/>
    </location>
</feature>
<keyword evidence="8" id="KW-0175">Coiled coil</keyword>
<evidence type="ECO:0000256" key="6">
    <source>
        <dbReference type="ARBA" id="ARBA00023136"/>
    </source>
</evidence>
<dbReference type="EMBL" id="GL732573">
    <property type="protein sequence ID" value="EFX75672.1"/>
    <property type="molecule type" value="Genomic_DNA"/>
</dbReference>
<organism evidence="11 12">
    <name type="scientific">Daphnia pulex</name>
    <name type="common">Water flea</name>
    <dbReference type="NCBI Taxonomy" id="6669"/>
    <lineage>
        <taxon>Eukaryota</taxon>
        <taxon>Metazoa</taxon>
        <taxon>Ecdysozoa</taxon>
        <taxon>Arthropoda</taxon>
        <taxon>Crustacea</taxon>
        <taxon>Branchiopoda</taxon>
        <taxon>Diplostraca</taxon>
        <taxon>Cladocera</taxon>
        <taxon>Anomopoda</taxon>
        <taxon>Daphniidae</taxon>
        <taxon>Daphnia</taxon>
    </lineage>
</organism>
<dbReference type="PANTHER" id="PTHR13289:SF6">
    <property type="entry name" value="MACOILIN"/>
    <property type="match status" value="1"/>
</dbReference>
<dbReference type="AlphaFoldDB" id="E9GXK8"/>
<feature type="coiled-coil region" evidence="8">
    <location>
        <begin position="237"/>
        <end position="292"/>
    </location>
</feature>
<dbReference type="InParanoid" id="E9GXK8"/>
<dbReference type="PANTHER" id="PTHR13289">
    <property type="entry name" value="PROTEIN PHOSPHATASE 1-BINDING PROTEIN BIFOCAL"/>
    <property type="match status" value="1"/>
</dbReference>
<keyword evidence="3 10" id="KW-0812">Transmembrane</keyword>
<dbReference type="InterPro" id="IPR019130">
    <property type="entry name" value="Macoilin"/>
</dbReference>
<keyword evidence="12" id="KW-1185">Reference proteome</keyword>
<dbReference type="GO" id="GO:0023041">
    <property type="term" value="P:neuronal signal transduction"/>
    <property type="evidence" value="ECO:0000318"/>
    <property type="project" value="GO_Central"/>
</dbReference>
<gene>
    <name evidence="11" type="ORF">DAPPUDRAFT_322995</name>
</gene>
<evidence type="ECO:0000256" key="4">
    <source>
        <dbReference type="ARBA" id="ARBA00022824"/>
    </source>
</evidence>
<reference evidence="11 12" key="1">
    <citation type="journal article" date="2011" name="Science">
        <title>The ecoresponsive genome of Daphnia pulex.</title>
        <authorList>
            <person name="Colbourne J.K."/>
            <person name="Pfrender M.E."/>
            <person name="Gilbert D."/>
            <person name="Thomas W.K."/>
            <person name="Tucker A."/>
            <person name="Oakley T.H."/>
            <person name="Tokishita S."/>
            <person name="Aerts A."/>
            <person name="Arnold G.J."/>
            <person name="Basu M.K."/>
            <person name="Bauer D.J."/>
            <person name="Caceres C.E."/>
            <person name="Carmel L."/>
            <person name="Casola C."/>
            <person name="Choi J.H."/>
            <person name="Detter J.C."/>
            <person name="Dong Q."/>
            <person name="Dusheyko S."/>
            <person name="Eads B.D."/>
            <person name="Frohlich T."/>
            <person name="Geiler-Samerotte K.A."/>
            <person name="Gerlach D."/>
            <person name="Hatcher P."/>
            <person name="Jogdeo S."/>
            <person name="Krijgsveld J."/>
            <person name="Kriventseva E.V."/>
            <person name="Kultz D."/>
            <person name="Laforsch C."/>
            <person name="Lindquist E."/>
            <person name="Lopez J."/>
            <person name="Manak J.R."/>
            <person name="Muller J."/>
            <person name="Pangilinan J."/>
            <person name="Patwardhan R.P."/>
            <person name="Pitluck S."/>
            <person name="Pritham E.J."/>
            <person name="Rechtsteiner A."/>
            <person name="Rho M."/>
            <person name="Rogozin I.B."/>
            <person name="Sakarya O."/>
            <person name="Salamov A."/>
            <person name="Schaack S."/>
            <person name="Shapiro H."/>
            <person name="Shiga Y."/>
            <person name="Skalitzky C."/>
            <person name="Smith Z."/>
            <person name="Souvorov A."/>
            <person name="Sung W."/>
            <person name="Tang Z."/>
            <person name="Tsuchiya D."/>
            <person name="Tu H."/>
            <person name="Vos H."/>
            <person name="Wang M."/>
            <person name="Wolf Y.I."/>
            <person name="Yamagata H."/>
            <person name="Yamada T."/>
            <person name="Ye Y."/>
            <person name="Shaw J.R."/>
            <person name="Andrews J."/>
            <person name="Crease T.J."/>
            <person name="Tang H."/>
            <person name="Lucas S.M."/>
            <person name="Robertson H.M."/>
            <person name="Bork P."/>
            <person name="Koonin E.V."/>
            <person name="Zdobnov E.M."/>
            <person name="Grigoriev I.V."/>
            <person name="Lynch M."/>
            <person name="Boore J.L."/>
        </authorList>
    </citation>
    <scope>NUCLEOTIDE SEQUENCE [LARGE SCALE GENOMIC DNA]</scope>
</reference>
<keyword evidence="7" id="KW-0539">Nucleus</keyword>
<evidence type="ECO:0000256" key="2">
    <source>
        <dbReference type="ARBA" id="ARBA00004269"/>
    </source>
</evidence>
<feature type="region of interest" description="Disordered" evidence="9">
    <location>
        <begin position="516"/>
        <end position="556"/>
    </location>
</feature>
<feature type="transmembrane region" description="Helical" evidence="10">
    <location>
        <begin position="6"/>
        <end position="28"/>
    </location>
</feature>
<evidence type="ECO:0000256" key="5">
    <source>
        <dbReference type="ARBA" id="ARBA00022989"/>
    </source>
</evidence>
<evidence type="ECO:0000256" key="10">
    <source>
        <dbReference type="SAM" id="Phobius"/>
    </source>
</evidence>
<evidence type="ECO:0000256" key="1">
    <source>
        <dbReference type="ARBA" id="ARBA00004232"/>
    </source>
</evidence>
<dbReference type="GO" id="GO:0008017">
    <property type="term" value="F:microtubule binding"/>
    <property type="evidence" value="ECO:0000318"/>
    <property type="project" value="GO_Central"/>
</dbReference>
<evidence type="ECO:0000256" key="9">
    <source>
        <dbReference type="SAM" id="MobiDB-lite"/>
    </source>
</evidence>
<dbReference type="eggNOG" id="KOG1821">
    <property type="taxonomic scope" value="Eukaryota"/>
</dbReference>
<proteinExistence type="predicted"/>
<evidence type="ECO:0000256" key="7">
    <source>
        <dbReference type="ARBA" id="ARBA00023242"/>
    </source>
</evidence>
<dbReference type="GO" id="GO:0006935">
    <property type="term" value="P:chemotaxis"/>
    <property type="evidence" value="ECO:0000318"/>
    <property type="project" value="GO_Central"/>
</dbReference>
<evidence type="ECO:0000256" key="8">
    <source>
        <dbReference type="SAM" id="Coils"/>
    </source>
</evidence>
<accession>E9GXK8</accession>
<dbReference type="KEGG" id="dpx:DAPPUDRAFT_322995"/>
<dbReference type="Pfam" id="PF09726">
    <property type="entry name" value="Macoilin"/>
    <property type="match status" value="2"/>
</dbReference>
<sequence length="556" mass="62910">MSFWAFVLIIDFLLEFRLELLWPLWLFLTSVYDSFKYQGLAFSVFFVCLSLTADFLCFLFIPVQWLFFVAPTYVWIQYVWHTERGICLPTICLWVLFIYVEASIRLKDLKHFPAHLDLCRPFAAHCIGYPVVTWGFDIKGYISYRIRQRKQREVAKENEFYYELLVQSLPSEQQEAYHLRNSASQQTVSNTVEELTLPVANGNPITIAPNAPSKNRNNIHSNSSNEAGSPATPSEHVLRLEADIKRLKADLQASRQSEAELRSQLSQHASGERAIRAELSQVQQDNDSLQAKLHGLVSARQSDKQTLASLEKRLQEERRCRLLVETQLANERRARANEVIEASKAQQRSKNNNGITECGEHCRQRRRELEGEAQQLRREIKSGEDRLRAMEMEIQQYQQLRRAQQETELLVSALSALQDKTSHLESSLSAETRIKLDLFSALGEAKKQLEQRESLLMAREREISELKAKVTEVLAVMPSPVPSSALTPSSPLTPMRPYTSKLFSTHSNGGSNMLNSCMGMGSLNDDGKGPKSGGLSSGLDPNATAYTPKALGNGDL</sequence>